<gene>
    <name evidence="1" type="ORF">Natoc_2977</name>
</gene>
<accession>L0K0A7</accession>
<organism evidence="1 2">
    <name type="scientific">Natronococcus occultus SP4</name>
    <dbReference type="NCBI Taxonomy" id="694430"/>
    <lineage>
        <taxon>Archaea</taxon>
        <taxon>Methanobacteriati</taxon>
        <taxon>Methanobacteriota</taxon>
        <taxon>Stenosarchaea group</taxon>
        <taxon>Halobacteria</taxon>
        <taxon>Halobacteriales</taxon>
        <taxon>Natrialbaceae</taxon>
        <taxon>Natronococcus</taxon>
    </lineage>
</organism>
<dbReference type="EMBL" id="CP003929">
    <property type="protein sequence ID" value="AGB38732.1"/>
    <property type="molecule type" value="Genomic_DNA"/>
</dbReference>
<sequence>MPRCQDCGGYVTRDFVRVFGIDGTVAGCPDCTTYRELQEGGGVEDATDSTWTAKPDRST</sequence>
<protein>
    <recommendedName>
        <fullName evidence="3">Small CPxCG-related zinc finger protein</fullName>
    </recommendedName>
</protein>
<evidence type="ECO:0000313" key="1">
    <source>
        <dbReference type="EMBL" id="AGB38732.1"/>
    </source>
</evidence>
<name>L0K0A7_9EURY</name>
<dbReference type="KEGG" id="nou:Natoc_2977"/>
<dbReference type="Pfam" id="PF24444">
    <property type="entry name" value="DUF7563"/>
    <property type="match status" value="1"/>
</dbReference>
<keyword evidence="2" id="KW-1185">Reference proteome</keyword>
<evidence type="ECO:0000313" key="2">
    <source>
        <dbReference type="Proteomes" id="UP000010878"/>
    </source>
</evidence>
<dbReference type="eggNOG" id="arCOG06449">
    <property type="taxonomic scope" value="Archaea"/>
</dbReference>
<dbReference type="InterPro" id="IPR055985">
    <property type="entry name" value="DUF7563"/>
</dbReference>
<evidence type="ECO:0008006" key="3">
    <source>
        <dbReference type="Google" id="ProtNLM"/>
    </source>
</evidence>
<dbReference type="Proteomes" id="UP000010878">
    <property type="component" value="Chromosome"/>
</dbReference>
<dbReference type="AlphaFoldDB" id="L0K0A7"/>
<dbReference type="GeneID" id="14403364"/>
<dbReference type="OrthoDB" id="195311at2157"/>
<dbReference type="STRING" id="694430.Natoc_2977"/>
<reference evidence="1 2" key="1">
    <citation type="submission" date="2012-11" db="EMBL/GenBank/DDBJ databases">
        <title>FINISHED of Natronococcus occultus SP4, DSM 3396.</title>
        <authorList>
            <consortium name="DOE Joint Genome Institute"/>
            <person name="Eisen J."/>
            <person name="Huntemann M."/>
            <person name="Wei C.-L."/>
            <person name="Han J."/>
            <person name="Detter J.C."/>
            <person name="Han C."/>
            <person name="Tapia R."/>
            <person name="Chen A."/>
            <person name="Kyrpides N."/>
            <person name="Mavromatis K."/>
            <person name="Markowitz V."/>
            <person name="Szeto E."/>
            <person name="Ivanova N."/>
            <person name="Mikhailova N."/>
            <person name="Ovchinnikova G."/>
            <person name="Pagani I."/>
            <person name="Pati A."/>
            <person name="Goodwin L."/>
            <person name="Nordberg H.P."/>
            <person name="Cantor M.N."/>
            <person name="Hua S.X."/>
            <person name="Woyke T."/>
            <person name="Eisen J."/>
            <person name="Klenk H.-P."/>
            <person name="Klenk H.-P."/>
        </authorList>
    </citation>
    <scope>NUCLEOTIDE SEQUENCE [LARGE SCALE GENOMIC DNA]</scope>
    <source>
        <strain evidence="1 2">SP4</strain>
    </source>
</reference>
<proteinExistence type="predicted"/>
<dbReference type="RefSeq" id="WP_015322171.1">
    <property type="nucleotide sequence ID" value="NC_019974.1"/>
</dbReference>
<dbReference type="HOGENOM" id="CLU_210071_0_0_2"/>